<dbReference type="GO" id="GO:0005975">
    <property type="term" value="P:carbohydrate metabolic process"/>
    <property type="evidence" value="ECO:0007669"/>
    <property type="project" value="InterPro"/>
</dbReference>
<dbReference type="PANTHER" id="PTHR10963">
    <property type="entry name" value="GLYCOSYL HYDROLASE-RELATED"/>
    <property type="match status" value="1"/>
</dbReference>
<dbReference type="PANTHER" id="PTHR10963:SF55">
    <property type="entry name" value="GLYCOSIDE HYDROLASE FAMILY 16 PROTEIN"/>
    <property type="match status" value="1"/>
</dbReference>
<accession>A0AA46W5E5</accession>
<dbReference type="CDD" id="cd00413">
    <property type="entry name" value="Glyco_hydrolase_16"/>
    <property type="match status" value="1"/>
</dbReference>
<evidence type="ECO:0000256" key="1">
    <source>
        <dbReference type="ARBA" id="ARBA00006865"/>
    </source>
</evidence>
<dbReference type="PROSITE" id="PS51257">
    <property type="entry name" value="PROKAR_LIPOPROTEIN"/>
    <property type="match status" value="1"/>
</dbReference>
<sequence>MKNATTFSFITMLLCGLTACNKSGGDTPIEDNPMPETPTEWVLDFQDNFDGNALNTDNWAVYDNEYLEKEGKLKPENTRRTYAIEVKDGFLNCLIDKDYKREGMFITGGIAHKKNYKYGKFEFRIRMDEDPHKSSSGLGLTWPESEKWPDDGENDIYETNHEDNAWNTYIHYAVSGKDQQYQQSFRNYSKTDWHIVAMEWAPEYIKIYIDGKLEWTLKDPIAMAKAPHHLCFQTEKDINKPFTKQLKLQVDWVKVYKYVPKK</sequence>
<dbReference type="AlphaFoldDB" id="A0AA46W5E5"/>
<dbReference type="InterPro" id="IPR000757">
    <property type="entry name" value="Beta-glucanase-like"/>
</dbReference>
<gene>
    <name evidence="3" type="ORF">OL231_06265</name>
</gene>
<evidence type="ECO:0000313" key="4">
    <source>
        <dbReference type="Proteomes" id="UP001163262"/>
    </source>
</evidence>
<dbReference type="Proteomes" id="UP001163262">
    <property type="component" value="Chromosome"/>
</dbReference>
<dbReference type="EMBL" id="CP110230">
    <property type="protein sequence ID" value="UZD39796.1"/>
    <property type="molecule type" value="Genomic_DNA"/>
</dbReference>
<dbReference type="RefSeq" id="WP_009417047.1">
    <property type="nucleotide sequence ID" value="NZ_CP110230.1"/>
</dbReference>
<proteinExistence type="inferred from homology"/>
<dbReference type="InterPro" id="IPR013320">
    <property type="entry name" value="ConA-like_dom_sf"/>
</dbReference>
<evidence type="ECO:0000313" key="3">
    <source>
        <dbReference type="EMBL" id="UZD39796.1"/>
    </source>
</evidence>
<dbReference type="Gene3D" id="2.60.120.200">
    <property type="match status" value="1"/>
</dbReference>
<evidence type="ECO:0000259" key="2">
    <source>
        <dbReference type="PROSITE" id="PS51762"/>
    </source>
</evidence>
<dbReference type="GO" id="GO:0004553">
    <property type="term" value="F:hydrolase activity, hydrolyzing O-glycosyl compounds"/>
    <property type="evidence" value="ECO:0007669"/>
    <property type="project" value="InterPro"/>
</dbReference>
<feature type="domain" description="GH16" evidence="2">
    <location>
        <begin position="27"/>
        <end position="261"/>
    </location>
</feature>
<dbReference type="Pfam" id="PF00722">
    <property type="entry name" value="Glyco_hydro_16"/>
    <property type="match status" value="1"/>
</dbReference>
<comment type="similarity">
    <text evidence="1">Belongs to the glycosyl hydrolase 16 family.</text>
</comment>
<dbReference type="SUPFAM" id="SSF49899">
    <property type="entry name" value="Concanavalin A-like lectins/glucanases"/>
    <property type="match status" value="1"/>
</dbReference>
<dbReference type="InterPro" id="IPR050546">
    <property type="entry name" value="Glycosyl_Hydrlase_16"/>
</dbReference>
<protein>
    <submittedName>
        <fullName evidence="3">Glycoside hydrolase family 16 protein</fullName>
    </submittedName>
</protein>
<keyword evidence="3" id="KW-0378">Hydrolase</keyword>
<dbReference type="PROSITE" id="PS51762">
    <property type="entry name" value="GH16_2"/>
    <property type="match status" value="1"/>
</dbReference>
<name>A0AA46W5E5_CAPOC</name>
<organism evidence="3 4">
    <name type="scientific">Capnocytophaga ochracea</name>
    <dbReference type="NCBI Taxonomy" id="1018"/>
    <lineage>
        <taxon>Bacteria</taxon>
        <taxon>Pseudomonadati</taxon>
        <taxon>Bacteroidota</taxon>
        <taxon>Flavobacteriia</taxon>
        <taxon>Flavobacteriales</taxon>
        <taxon>Flavobacteriaceae</taxon>
        <taxon>Capnocytophaga</taxon>
    </lineage>
</organism>
<reference evidence="3" key="1">
    <citation type="submission" date="2022-10" db="EMBL/GenBank/DDBJ databases">
        <title>Complete genome sequence of Capnocytophaga ochracea KCOM 2812 isolated from actinomycosis lesion.</title>
        <authorList>
            <person name="Kook J.-K."/>
            <person name="Park S.-N."/>
            <person name="Lim Y.K."/>
        </authorList>
    </citation>
    <scope>NUCLEOTIDE SEQUENCE</scope>
    <source>
        <strain evidence="3">KCOM 28121</strain>
    </source>
</reference>